<sequence>MIAGMEHFEAFLSYLNEQAAEMDKASVLNRDLLVAVEKINSKMRKEKTKGCDYFQQDEIASLDLGHKARAYLLLLTRLNRLRVETIDGRIKLPSSVNRHDITKYSILLIQPLLHSN</sequence>
<dbReference type="EMBL" id="CM047905">
    <property type="protein sequence ID" value="KAJ0088327.1"/>
    <property type="molecule type" value="Genomic_DNA"/>
</dbReference>
<gene>
    <name evidence="1" type="ORF">Patl1_32825</name>
</gene>
<accession>A0ACC1ANR6</accession>
<evidence type="ECO:0000313" key="1">
    <source>
        <dbReference type="EMBL" id="KAJ0088327.1"/>
    </source>
</evidence>
<proteinExistence type="predicted"/>
<reference evidence="2" key="1">
    <citation type="journal article" date="2023" name="G3 (Bethesda)">
        <title>Genome assembly and association tests identify interacting loci associated with vigor, precocity, and sex in interspecific pistachio rootstocks.</title>
        <authorList>
            <person name="Palmer W."/>
            <person name="Jacygrad E."/>
            <person name="Sagayaradj S."/>
            <person name="Cavanaugh K."/>
            <person name="Han R."/>
            <person name="Bertier L."/>
            <person name="Beede B."/>
            <person name="Kafkas S."/>
            <person name="Golino D."/>
            <person name="Preece J."/>
            <person name="Michelmore R."/>
        </authorList>
    </citation>
    <scope>NUCLEOTIDE SEQUENCE [LARGE SCALE GENOMIC DNA]</scope>
</reference>
<dbReference type="Proteomes" id="UP001164250">
    <property type="component" value="Chromosome 9"/>
</dbReference>
<name>A0ACC1ANR6_9ROSI</name>
<organism evidence="1 2">
    <name type="scientific">Pistacia atlantica</name>
    <dbReference type="NCBI Taxonomy" id="434234"/>
    <lineage>
        <taxon>Eukaryota</taxon>
        <taxon>Viridiplantae</taxon>
        <taxon>Streptophyta</taxon>
        <taxon>Embryophyta</taxon>
        <taxon>Tracheophyta</taxon>
        <taxon>Spermatophyta</taxon>
        <taxon>Magnoliopsida</taxon>
        <taxon>eudicotyledons</taxon>
        <taxon>Gunneridae</taxon>
        <taxon>Pentapetalae</taxon>
        <taxon>rosids</taxon>
        <taxon>malvids</taxon>
        <taxon>Sapindales</taxon>
        <taxon>Anacardiaceae</taxon>
        <taxon>Pistacia</taxon>
    </lineage>
</organism>
<protein>
    <submittedName>
        <fullName evidence="1">Uncharacterized protein</fullName>
    </submittedName>
</protein>
<evidence type="ECO:0000313" key="2">
    <source>
        <dbReference type="Proteomes" id="UP001164250"/>
    </source>
</evidence>
<comment type="caution">
    <text evidence="1">The sequence shown here is derived from an EMBL/GenBank/DDBJ whole genome shotgun (WGS) entry which is preliminary data.</text>
</comment>
<keyword evidence="2" id="KW-1185">Reference proteome</keyword>